<accession>A0AAD4X909</accession>
<sequence>MLDFFIKQKEPHNVESVRSRVIELVRVHFKSGVGLMQGLYEVGDKLCNLHQEFLQGKYDSVEELRKTRYWFGEEYMEKLRKSEEEELIRARKHKRLKFRAYFL</sequence>
<protein>
    <submittedName>
        <fullName evidence="1">Uncharacterized protein</fullName>
    </submittedName>
</protein>
<proteinExistence type="predicted"/>
<name>A0AAD4X909_9MAGN</name>
<evidence type="ECO:0000313" key="1">
    <source>
        <dbReference type="EMBL" id="KAI3861596.1"/>
    </source>
</evidence>
<comment type="caution">
    <text evidence="1">The sequence shown here is derived from an EMBL/GenBank/DDBJ whole genome shotgun (WGS) entry which is preliminary data.</text>
</comment>
<dbReference type="Proteomes" id="UP001202328">
    <property type="component" value="Unassembled WGS sequence"/>
</dbReference>
<dbReference type="EMBL" id="JAJJMB010014260">
    <property type="protein sequence ID" value="KAI3861596.1"/>
    <property type="molecule type" value="Genomic_DNA"/>
</dbReference>
<keyword evidence="2" id="KW-1185">Reference proteome</keyword>
<evidence type="ECO:0000313" key="2">
    <source>
        <dbReference type="Proteomes" id="UP001202328"/>
    </source>
</evidence>
<organism evidence="1 2">
    <name type="scientific">Papaver atlanticum</name>
    <dbReference type="NCBI Taxonomy" id="357466"/>
    <lineage>
        <taxon>Eukaryota</taxon>
        <taxon>Viridiplantae</taxon>
        <taxon>Streptophyta</taxon>
        <taxon>Embryophyta</taxon>
        <taxon>Tracheophyta</taxon>
        <taxon>Spermatophyta</taxon>
        <taxon>Magnoliopsida</taxon>
        <taxon>Ranunculales</taxon>
        <taxon>Papaveraceae</taxon>
        <taxon>Papaveroideae</taxon>
        <taxon>Papaver</taxon>
    </lineage>
</organism>
<gene>
    <name evidence="1" type="ORF">MKW98_000548</name>
</gene>
<reference evidence="1" key="1">
    <citation type="submission" date="2022-04" db="EMBL/GenBank/DDBJ databases">
        <title>A functionally conserved STORR gene fusion in Papaver species that diverged 16.8 million years ago.</title>
        <authorList>
            <person name="Catania T."/>
        </authorList>
    </citation>
    <scope>NUCLEOTIDE SEQUENCE</scope>
    <source>
        <strain evidence="1">S-188037</strain>
    </source>
</reference>
<dbReference type="AlphaFoldDB" id="A0AAD4X909"/>